<organism evidence="5 6">
    <name type="scientific">Armillaria tabescens</name>
    <name type="common">Ringless honey mushroom</name>
    <name type="synonym">Agaricus tabescens</name>
    <dbReference type="NCBI Taxonomy" id="1929756"/>
    <lineage>
        <taxon>Eukaryota</taxon>
        <taxon>Fungi</taxon>
        <taxon>Dikarya</taxon>
        <taxon>Basidiomycota</taxon>
        <taxon>Agaricomycotina</taxon>
        <taxon>Agaricomycetes</taxon>
        <taxon>Agaricomycetidae</taxon>
        <taxon>Agaricales</taxon>
        <taxon>Marasmiineae</taxon>
        <taxon>Physalacriaceae</taxon>
        <taxon>Desarmillaria</taxon>
    </lineage>
</organism>
<evidence type="ECO:0000259" key="4">
    <source>
        <dbReference type="Pfam" id="PF00656"/>
    </source>
</evidence>
<dbReference type="GO" id="GO:0006915">
    <property type="term" value="P:apoptotic process"/>
    <property type="evidence" value="ECO:0007669"/>
    <property type="project" value="UniProtKB-KW"/>
</dbReference>
<dbReference type="GO" id="GO:0006508">
    <property type="term" value="P:proteolysis"/>
    <property type="evidence" value="ECO:0007669"/>
    <property type="project" value="InterPro"/>
</dbReference>
<keyword evidence="3" id="KW-0645">Protease</keyword>
<dbReference type="PANTHER" id="PTHR48104">
    <property type="entry name" value="METACASPASE-4"/>
    <property type="match status" value="1"/>
</dbReference>
<comment type="similarity">
    <text evidence="1">Belongs to the peptidase C14B family.</text>
</comment>
<evidence type="ECO:0000256" key="3">
    <source>
        <dbReference type="ARBA" id="ARBA00022807"/>
    </source>
</evidence>
<dbReference type="InterPro" id="IPR029030">
    <property type="entry name" value="Caspase-like_dom_sf"/>
</dbReference>
<dbReference type="GeneID" id="85364217"/>
<dbReference type="Gene3D" id="3.40.50.1460">
    <property type="match status" value="1"/>
</dbReference>
<proteinExistence type="inferred from homology"/>
<comment type="caution">
    <text evidence="5">The sequence shown here is derived from an EMBL/GenBank/DDBJ whole genome shotgun (WGS) entry which is preliminary data.</text>
</comment>
<evidence type="ECO:0000313" key="5">
    <source>
        <dbReference type="EMBL" id="KAK0462334.1"/>
    </source>
</evidence>
<feature type="domain" description="Peptidase C14 caspase" evidence="4">
    <location>
        <begin position="70"/>
        <end position="332"/>
    </location>
</feature>
<dbReference type="GO" id="GO:0005737">
    <property type="term" value="C:cytoplasm"/>
    <property type="evidence" value="ECO:0007669"/>
    <property type="project" value="TreeGrafter"/>
</dbReference>
<reference evidence="5" key="1">
    <citation type="submission" date="2023-06" db="EMBL/GenBank/DDBJ databases">
        <authorList>
            <consortium name="Lawrence Berkeley National Laboratory"/>
            <person name="Ahrendt S."/>
            <person name="Sahu N."/>
            <person name="Indic B."/>
            <person name="Wong-Bajracharya J."/>
            <person name="Merenyi Z."/>
            <person name="Ke H.-M."/>
            <person name="Monk M."/>
            <person name="Kocsube S."/>
            <person name="Drula E."/>
            <person name="Lipzen A."/>
            <person name="Balint B."/>
            <person name="Henrissat B."/>
            <person name="Andreopoulos B."/>
            <person name="Martin F.M."/>
            <person name="Harder C.B."/>
            <person name="Rigling D."/>
            <person name="Ford K.L."/>
            <person name="Foster G.D."/>
            <person name="Pangilinan J."/>
            <person name="Papanicolaou A."/>
            <person name="Barry K."/>
            <person name="LaButti K."/>
            <person name="Viragh M."/>
            <person name="Koriabine M."/>
            <person name="Yan M."/>
            <person name="Riley R."/>
            <person name="Champramary S."/>
            <person name="Plett K.L."/>
            <person name="Tsai I.J."/>
            <person name="Slot J."/>
            <person name="Sipos G."/>
            <person name="Plett J."/>
            <person name="Nagy L.G."/>
            <person name="Grigoriev I.V."/>
        </authorList>
    </citation>
    <scope>NUCLEOTIDE SEQUENCE</scope>
    <source>
        <strain evidence="5">CCBAS 213</strain>
    </source>
</reference>
<dbReference type="AlphaFoldDB" id="A0AA39NB65"/>
<evidence type="ECO:0000256" key="2">
    <source>
        <dbReference type="ARBA" id="ARBA00022703"/>
    </source>
</evidence>
<keyword evidence="3" id="KW-0378">Hydrolase</keyword>
<dbReference type="GO" id="GO:0004197">
    <property type="term" value="F:cysteine-type endopeptidase activity"/>
    <property type="evidence" value="ECO:0007669"/>
    <property type="project" value="InterPro"/>
</dbReference>
<accession>A0AA39NB65</accession>
<dbReference type="Pfam" id="PF00656">
    <property type="entry name" value="Peptidase_C14"/>
    <property type="match status" value="1"/>
</dbReference>
<keyword evidence="6" id="KW-1185">Reference proteome</keyword>
<dbReference type="InterPro" id="IPR011600">
    <property type="entry name" value="Pept_C14_caspase"/>
</dbReference>
<protein>
    <submittedName>
        <fullName evidence="5">Caspase domain-containing protein</fullName>
    </submittedName>
</protein>
<gene>
    <name evidence="5" type="ORF">EV420DRAFT_1761587</name>
</gene>
<dbReference type="SUPFAM" id="SSF52129">
    <property type="entry name" value="Caspase-like"/>
    <property type="match status" value="1"/>
</dbReference>
<dbReference type="InterPro" id="IPR050452">
    <property type="entry name" value="Metacaspase"/>
</dbReference>
<evidence type="ECO:0000313" key="6">
    <source>
        <dbReference type="Proteomes" id="UP001175211"/>
    </source>
</evidence>
<dbReference type="EMBL" id="JAUEPS010000009">
    <property type="protein sequence ID" value="KAK0462334.1"/>
    <property type="molecule type" value="Genomic_DNA"/>
</dbReference>
<dbReference type="PANTHER" id="PTHR48104:SF30">
    <property type="entry name" value="METACASPASE-1"/>
    <property type="match status" value="1"/>
</dbReference>
<evidence type="ECO:0000256" key="1">
    <source>
        <dbReference type="ARBA" id="ARBA00009005"/>
    </source>
</evidence>
<dbReference type="RefSeq" id="XP_060333946.1">
    <property type="nucleotide sequence ID" value="XM_060480669.1"/>
</dbReference>
<keyword evidence="2" id="KW-0053">Apoptosis</keyword>
<dbReference type="Proteomes" id="UP001175211">
    <property type="component" value="Unassembled WGS sequence"/>
</dbReference>
<name>A0AA39NB65_ARMTA</name>
<sequence>MREDADYAEVHQKDYELTLDPTRILDQLNDDTQLRLDDNRIRDLLDDPIELEMHSLPPSPSHLVDASQFFAIIIGIDAYGSYPLRGCVSDALLMEKYLTEDLGVPGNHIQLLLGSGEHTSPDDQMNPSRANIINALTSLAANDEVKFGDIIIIYFAGHGSSYPPSEDGVTYGVIETLCPLDRDSLDAYGKPIPDISDREFNTILSRIAEAKGHRITVILDCCHHSGASRCLPEAGSRTLPPMLSVTLQDMLLAGENNLKYYPSYRSILAKDWYPDTESHVLLAACKDYQFAKEKKVNIDNGTRYNGIFTDALARALRSSNWNKEMTYTDLVRYLGKTSQQTPVAAGKRRGARIWYQE</sequence>
<keyword evidence="3" id="KW-0788">Thiol protease</keyword>